<evidence type="ECO:0000313" key="1">
    <source>
        <dbReference type="EMBL" id="KAI9913573.1"/>
    </source>
</evidence>
<reference evidence="1 2" key="1">
    <citation type="journal article" date="2022" name="bioRxiv">
        <title>The genome of the oomycete Peronosclerospora sorghi, a cosmopolitan pathogen of maize and sorghum, is inflated with dispersed pseudogenes.</title>
        <authorList>
            <person name="Fletcher K."/>
            <person name="Martin F."/>
            <person name="Isakeit T."/>
            <person name="Cavanaugh K."/>
            <person name="Magill C."/>
            <person name="Michelmore R."/>
        </authorList>
    </citation>
    <scope>NUCLEOTIDE SEQUENCE [LARGE SCALE GENOMIC DNA]</scope>
    <source>
        <strain evidence="1">P6</strain>
    </source>
</reference>
<dbReference type="Proteomes" id="UP001163321">
    <property type="component" value="Chromosome 4"/>
</dbReference>
<comment type="caution">
    <text evidence="1">The sequence shown here is derived from an EMBL/GenBank/DDBJ whole genome shotgun (WGS) entry which is preliminary data.</text>
</comment>
<protein>
    <submittedName>
        <fullName evidence="1">Uncharacterized protein</fullName>
    </submittedName>
</protein>
<sequence length="120" mass="13897">MQSMFQWLQPLKPSSLLEQNNHALELLLVLKVMYSHMLLSLDDEVFYDREWPLELAHVEALIVYCKSLTSVATDSLPLDTLLHYFTSSLYTHELDALGLNPIMHHTNNPDIFVDIRSVEK</sequence>
<gene>
    <name evidence="1" type="ORF">PsorP6_006385</name>
</gene>
<name>A0ACC0W638_9STRA</name>
<dbReference type="EMBL" id="CM047583">
    <property type="protein sequence ID" value="KAI9913573.1"/>
    <property type="molecule type" value="Genomic_DNA"/>
</dbReference>
<proteinExistence type="predicted"/>
<evidence type="ECO:0000313" key="2">
    <source>
        <dbReference type="Proteomes" id="UP001163321"/>
    </source>
</evidence>
<accession>A0ACC0W638</accession>
<keyword evidence="2" id="KW-1185">Reference proteome</keyword>
<organism evidence="1 2">
    <name type="scientific">Peronosclerospora sorghi</name>
    <dbReference type="NCBI Taxonomy" id="230839"/>
    <lineage>
        <taxon>Eukaryota</taxon>
        <taxon>Sar</taxon>
        <taxon>Stramenopiles</taxon>
        <taxon>Oomycota</taxon>
        <taxon>Peronosporomycetes</taxon>
        <taxon>Peronosporales</taxon>
        <taxon>Peronosporaceae</taxon>
        <taxon>Peronosclerospora</taxon>
    </lineage>
</organism>